<dbReference type="EMBL" id="JANJYJ010000007">
    <property type="protein sequence ID" value="KAK3198463.1"/>
    <property type="molecule type" value="Genomic_DNA"/>
</dbReference>
<keyword evidence="2" id="KW-1185">Reference proteome</keyword>
<organism evidence="1 2">
    <name type="scientific">Dipteronia sinensis</name>
    <dbReference type="NCBI Taxonomy" id="43782"/>
    <lineage>
        <taxon>Eukaryota</taxon>
        <taxon>Viridiplantae</taxon>
        <taxon>Streptophyta</taxon>
        <taxon>Embryophyta</taxon>
        <taxon>Tracheophyta</taxon>
        <taxon>Spermatophyta</taxon>
        <taxon>Magnoliopsida</taxon>
        <taxon>eudicotyledons</taxon>
        <taxon>Gunneridae</taxon>
        <taxon>Pentapetalae</taxon>
        <taxon>rosids</taxon>
        <taxon>malvids</taxon>
        <taxon>Sapindales</taxon>
        <taxon>Sapindaceae</taxon>
        <taxon>Hippocastanoideae</taxon>
        <taxon>Acereae</taxon>
        <taxon>Dipteronia</taxon>
    </lineage>
</organism>
<dbReference type="PANTHER" id="PTHR47074">
    <property type="entry name" value="BNAC02G40300D PROTEIN"/>
    <property type="match status" value="1"/>
</dbReference>
<proteinExistence type="predicted"/>
<dbReference type="PANTHER" id="PTHR47074:SF75">
    <property type="entry name" value="RNASE H TYPE-1 DOMAIN-CONTAINING PROTEIN"/>
    <property type="match status" value="1"/>
</dbReference>
<comment type="caution">
    <text evidence="1">The sequence shown here is derived from an EMBL/GenBank/DDBJ whole genome shotgun (WGS) entry which is preliminary data.</text>
</comment>
<evidence type="ECO:0008006" key="3">
    <source>
        <dbReference type="Google" id="ProtNLM"/>
    </source>
</evidence>
<name>A0AAE0A0D4_9ROSI</name>
<dbReference type="InterPro" id="IPR052929">
    <property type="entry name" value="RNase_H-like_EbsB-rel"/>
</dbReference>
<accession>A0AAE0A0D4</accession>
<protein>
    <recommendedName>
        <fullName evidence="3">RNase H type-1 domain-containing protein</fullName>
    </recommendedName>
</protein>
<evidence type="ECO:0000313" key="2">
    <source>
        <dbReference type="Proteomes" id="UP001281410"/>
    </source>
</evidence>
<reference evidence="1" key="1">
    <citation type="journal article" date="2023" name="Plant J.">
        <title>Genome sequences and population genomics provide insights into the demographic history, inbreeding, and mutation load of two 'living fossil' tree species of Dipteronia.</title>
        <authorList>
            <person name="Feng Y."/>
            <person name="Comes H.P."/>
            <person name="Chen J."/>
            <person name="Zhu S."/>
            <person name="Lu R."/>
            <person name="Zhang X."/>
            <person name="Li P."/>
            <person name="Qiu J."/>
            <person name="Olsen K.M."/>
            <person name="Qiu Y."/>
        </authorList>
    </citation>
    <scope>NUCLEOTIDE SEQUENCE</scope>
    <source>
        <strain evidence="1">NBL</strain>
    </source>
</reference>
<sequence>MLNCMDDLLILRRFGLWGRPSKAPVIKSVVWSPPASGWIKVNTDSAAMGSPGVGGCGGIFQNCRAFVKGCFVILIDQRSPCARVITCTVGPEAFWSSIRWDGNQVAYTLSKHALELHADSWWLSALSFCSSLVGNDCIALESFRFS</sequence>
<dbReference type="AlphaFoldDB" id="A0AAE0A0D4"/>
<dbReference type="Proteomes" id="UP001281410">
    <property type="component" value="Unassembled WGS sequence"/>
</dbReference>
<evidence type="ECO:0000313" key="1">
    <source>
        <dbReference type="EMBL" id="KAK3198463.1"/>
    </source>
</evidence>
<gene>
    <name evidence="1" type="ORF">Dsin_021878</name>
</gene>